<gene>
    <name evidence="3" type="ORF">T459_15077</name>
</gene>
<reference evidence="3 4" key="1">
    <citation type="journal article" date="2014" name="Nat. Genet.">
        <title>Genome sequence of the hot pepper provides insights into the evolution of pungency in Capsicum species.</title>
        <authorList>
            <person name="Kim S."/>
            <person name="Park M."/>
            <person name="Yeom S.I."/>
            <person name="Kim Y.M."/>
            <person name="Lee J.M."/>
            <person name="Lee H.A."/>
            <person name="Seo E."/>
            <person name="Choi J."/>
            <person name="Cheong K."/>
            <person name="Kim K.T."/>
            <person name="Jung K."/>
            <person name="Lee G.W."/>
            <person name="Oh S.K."/>
            <person name="Bae C."/>
            <person name="Kim S.B."/>
            <person name="Lee H.Y."/>
            <person name="Kim S.Y."/>
            <person name="Kim M.S."/>
            <person name="Kang B.C."/>
            <person name="Jo Y.D."/>
            <person name="Yang H.B."/>
            <person name="Jeong H.J."/>
            <person name="Kang W.H."/>
            <person name="Kwon J.K."/>
            <person name="Shin C."/>
            <person name="Lim J.Y."/>
            <person name="Park J.H."/>
            <person name="Huh J.H."/>
            <person name="Kim J.S."/>
            <person name="Kim B.D."/>
            <person name="Cohen O."/>
            <person name="Paran I."/>
            <person name="Suh M.C."/>
            <person name="Lee S.B."/>
            <person name="Kim Y.K."/>
            <person name="Shin Y."/>
            <person name="Noh S.J."/>
            <person name="Park J."/>
            <person name="Seo Y.S."/>
            <person name="Kwon S.Y."/>
            <person name="Kim H.A."/>
            <person name="Park J.M."/>
            <person name="Kim H.J."/>
            <person name="Choi S.B."/>
            <person name="Bosland P.W."/>
            <person name="Reeves G."/>
            <person name="Jo S.H."/>
            <person name="Lee B.W."/>
            <person name="Cho H.T."/>
            <person name="Choi H.S."/>
            <person name="Lee M.S."/>
            <person name="Yu Y."/>
            <person name="Do Choi Y."/>
            <person name="Park B.S."/>
            <person name="van Deynze A."/>
            <person name="Ashrafi H."/>
            <person name="Hill T."/>
            <person name="Kim W.T."/>
            <person name="Pai H.S."/>
            <person name="Ahn H.K."/>
            <person name="Yeam I."/>
            <person name="Giovannoni J.J."/>
            <person name="Rose J.K."/>
            <person name="Sorensen I."/>
            <person name="Lee S.J."/>
            <person name="Kim R.W."/>
            <person name="Choi I.Y."/>
            <person name="Choi B.S."/>
            <person name="Lim J.S."/>
            <person name="Lee Y.H."/>
            <person name="Choi D."/>
        </authorList>
    </citation>
    <scope>NUCLEOTIDE SEQUENCE [LARGE SCALE GENOMIC DNA]</scope>
    <source>
        <strain evidence="4">cv. CM334</strain>
    </source>
</reference>
<dbReference type="Proteomes" id="UP000222542">
    <property type="component" value="Unassembled WGS sequence"/>
</dbReference>
<evidence type="ECO:0000313" key="3">
    <source>
        <dbReference type="EMBL" id="PHT82062.1"/>
    </source>
</evidence>
<evidence type="ECO:0000259" key="2">
    <source>
        <dbReference type="Pfam" id="PF13963"/>
    </source>
</evidence>
<protein>
    <recommendedName>
        <fullName evidence="2">Transposase-associated domain-containing protein</fullName>
    </recommendedName>
</protein>
<evidence type="ECO:0000256" key="1">
    <source>
        <dbReference type="SAM" id="MobiDB-lite"/>
    </source>
</evidence>
<dbReference type="Gramene" id="PHT82062">
    <property type="protein sequence ID" value="PHT82062"/>
    <property type="gene ID" value="T459_15077"/>
</dbReference>
<feature type="domain" description="Transposase-associated" evidence="2">
    <location>
        <begin position="20"/>
        <end position="87"/>
    </location>
</feature>
<dbReference type="Pfam" id="PF13963">
    <property type="entry name" value="Transpos_assoc"/>
    <property type="match status" value="1"/>
</dbReference>
<dbReference type="AlphaFoldDB" id="A0A2G2ZJ95"/>
<feature type="compositionally biased region" description="Acidic residues" evidence="1">
    <location>
        <begin position="273"/>
        <end position="287"/>
    </location>
</feature>
<accession>A0A2G2ZJ95</accession>
<keyword evidence="4" id="KW-1185">Reference proteome</keyword>
<name>A0A2G2ZJ95_CAPAN</name>
<dbReference type="EMBL" id="AYRZ02000005">
    <property type="protein sequence ID" value="PHT82062.1"/>
    <property type="molecule type" value="Genomic_DNA"/>
</dbReference>
<sequence>MTIPEHQKRMINRLLPGKVAYTDEFIKGMEEFIKFACSQPKYLSEKVIRCPCKICKNMKHFTPDEVNVHIFKKGFAPGYWYWTSHGEEAPSINLNEHVHSSASTSHRGCSFDMSSSSQTNILAEVTEHVLLVLRLSSDEFQVLLVLRLPSDQFQVLLVLRLPSITVGGLKLRVIPVAVVRLKNEFERKKQEKLAVQSASAMDGETNSASQLTQLKIDEMIKSQVDASNTDLYSQLQTERKKNKRMRKELHLLMKHVYNKSSSNNERPSQEDYQAYEDESYDDSDDVNGSDNPDNVNESDFDPDGLLAYVSAGGVLGLVQSMVLVSKRKVSSAVLHEDIVNLRDFIERLMIEEDQTVLYMDQIEKLKLELTFLSACLQLCYYISDGFTA</sequence>
<comment type="caution">
    <text evidence="3">The sequence shown here is derived from an EMBL/GenBank/DDBJ whole genome shotgun (WGS) entry which is preliminary data.</text>
</comment>
<dbReference type="STRING" id="4072.A0A2G2ZJ95"/>
<organism evidence="3 4">
    <name type="scientific">Capsicum annuum</name>
    <name type="common">Capsicum pepper</name>
    <dbReference type="NCBI Taxonomy" id="4072"/>
    <lineage>
        <taxon>Eukaryota</taxon>
        <taxon>Viridiplantae</taxon>
        <taxon>Streptophyta</taxon>
        <taxon>Embryophyta</taxon>
        <taxon>Tracheophyta</taxon>
        <taxon>Spermatophyta</taxon>
        <taxon>Magnoliopsida</taxon>
        <taxon>eudicotyledons</taxon>
        <taxon>Gunneridae</taxon>
        <taxon>Pentapetalae</taxon>
        <taxon>asterids</taxon>
        <taxon>lamiids</taxon>
        <taxon>Solanales</taxon>
        <taxon>Solanaceae</taxon>
        <taxon>Solanoideae</taxon>
        <taxon>Capsiceae</taxon>
        <taxon>Capsicum</taxon>
    </lineage>
</organism>
<proteinExistence type="predicted"/>
<dbReference type="InterPro" id="IPR029480">
    <property type="entry name" value="Transpos_assoc"/>
</dbReference>
<feature type="region of interest" description="Disordered" evidence="1">
    <location>
        <begin position="257"/>
        <end position="300"/>
    </location>
</feature>
<reference evidence="3 4" key="2">
    <citation type="journal article" date="2017" name="Genome Biol.">
        <title>New reference genome sequences of hot pepper reveal the massive evolution of plant disease-resistance genes by retroduplication.</title>
        <authorList>
            <person name="Kim S."/>
            <person name="Park J."/>
            <person name="Yeom S.I."/>
            <person name="Kim Y.M."/>
            <person name="Seo E."/>
            <person name="Kim K.T."/>
            <person name="Kim M.S."/>
            <person name="Lee J.M."/>
            <person name="Cheong K."/>
            <person name="Shin H.S."/>
            <person name="Kim S.B."/>
            <person name="Han K."/>
            <person name="Lee J."/>
            <person name="Park M."/>
            <person name="Lee H.A."/>
            <person name="Lee H.Y."/>
            <person name="Lee Y."/>
            <person name="Oh S."/>
            <person name="Lee J.H."/>
            <person name="Choi E."/>
            <person name="Choi E."/>
            <person name="Lee S.E."/>
            <person name="Jeon J."/>
            <person name="Kim H."/>
            <person name="Choi G."/>
            <person name="Song H."/>
            <person name="Lee J."/>
            <person name="Lee S.C."/>
            <person name="Kwon J.K."/>
            <person name="Lee H.Y."/>
            <person name="Koo N."/>
            <person name="Hong Y."/>
            <person name="Kim R.W."/>
            <person name="Kang W.H."/>
            <person name="Huh J.H."/>
            <person name="Kang B.C."/>
            <person name="Yang T.J."/>
            <person name="Lee Y.H."/>
            <person name="Bennetzen J.L."/>
            <person name="Choi D."/>
        </authorList>
    </citation>
    <scope>NUCLEOTIDE SEQUENCE [LARGE SCALE GENOMIC DNA]</scope>
    <source>
        <strain evidence="4">cv. CM334</strain>
    </source>
</reference>
<evidence type="ECO:0000313" key="4">
    <source>
        <dbReference type="Proteomes" id="UP000222542"/>
    </source>
</evidence>